<evidence type="ECO:0000313" key="2">
    <source>
        <dbReference type="EMBL" id="MDF0603209.1"/>
    </source>
</evidence>
<keyword evidence="3" id="KW-1185">Reference proteome</keyword>
<comment type="caution">
    <text evidence="2">The sequence shown here is derived from an EMBL/GenBank/DDBJ whole genome shotgun (WGS) entry which is preliminary data.</text>
</comment>
<dbReference type="InterPro" id="IPR000792">
    <property type="entry name" value="Tscrpt_reg_LuxR_C"/>
</dbReference>
<dbReference type="SUPFAM" id="SSF48452">
    <property type="entry name" value="TPR-like"/>
    <property type="match status" value="1"/>
</dbReference>
<feature type="domain" description="HTH luxR-type" evidence="1">
    <location>
        <begin position="443"/>
        <end position="505"/>
    </location>
</feature>
<dbReference type="InterPro" id="IPR016032">
    <property type="entry name" value="Sig_transdc_resp-reg_C-effctor"/>
</dbReference>
<sequence>MLFASDLRGIAYRLNRNTVQRFPEAILGIIFAEAKSGDIDRARRDFDLWHDDLAEASAGGTLAADLVLVDIHLSVYEDRPFDDATVERLEGARVQLPDHDFIGKALASNLLCNIALQMGDFDQAQKCAEQAIQLYRQGDGEFGALHLHTHLAQIRLMRGDLLGAGEVLQSMEKNLSEMPGQAQWLIAVARILRAEVAYEANDLHEASRLCATAFALVEHRDAWFDILTAAYRVNTRLAFSESGLPGALEALSHGEQIARDRGMPRLFRLMQIERLRALTLSNETRSAARLLTEIGLSTDRTRLEESDDLAFRQGTTFVAVARLMVRTRRAREALEFIAPAEDLAIRRGQLLALAKLRVIAAAAHWGLGSRVDATSSLLSAIRLLGDQPFCRFILDEGPEMAVIVQAALDGDHVSVPPTPAQRRRLSEMMHHWATSAWAGKGQRRAGAADLRRRYLELMAVGHSNKEIARIMGVTTNTVKYHLKEIFRDLGADNRGRAVQRARDPGLLDH</sequence>
<dbReference type="InterPro" id="IPR036388">
    <property type="entry name" value="WH-like_DNA-bd_sf"/>
</dbReference>
<dbReference type="Gene3D" id="1.10.10.10">
    <property type="entry name" value="Winged helix-like DNA-binding domain superfamily/Winged helix DNA-binding domain"/>
    <property type="match status" value="1"/>
</dbReference>
<accession>A0AAE3NWZ5</accession>
<protein>
    <submittedName>
        <fullName evidence="2">LuxR C-terminal-related transcriptional regulator</fullName>
    </submittedName>
</protein>
<evidence type="ECO:0000313" key="3">
    <source>
        <dbReference type="Proteomes" id="UP001220964"/>
    </source>
</evidence>
<name>A0AAE3NWZ5_9RHOB</name>
<dbReference type="InterPro" id="IPR011990">
    <property type="entry name" value="TPR-like_helical_dom_sf"/>
</dbReference>
<dbReference type="RefSeq" id="WP_275569332.1">
    <property type="nucleotide sequence ID" value="NZ_JARGYC010000080.1"/>
</dbReference>
<dbReference type="GO" id="GO:0003677">
    <property type="term" value="F:DNA binding"/>
    <property type="evidence" value="ECO:0007669"/>
    <property type="project" value="InterPro"/>
</dbReference>
<evidence type="ECO:0000259" key="1">
    <source>
        <dbReference type="PROSITE" id="PS50043"/>
    </source>
</evidence>
<dbReference type="InterPro" id="IPR041617">
    <property type="entry name" value="TPR_MalT"/>
</dbReference>
<dbReference type="SMART" id="SM00421">
    <property type="entry name" value="HTH_LUXR"/>
    <property type="match status" value="1"/>
</dbReference>
<reference evidence="2" key="1">
    <citation type="submission" date="2023-03" db="EMBL/GenBank/DDBJ databases">
        <title>Multiphase analysis and comparison of six strains from genera Psychromarinibacter, Lutimaribacter, and Maritimibacter, including a novel species: Psychromarinibacter sediminicola sp. nov.</title>
        <authorList>
            <person name="Wang Y.-H."/>
            <person name="Ye M.-Q."/>
            <person name="Du Z.-J."/>
        </authorList>
    </citation>
    <scope>NUCLEOTIDE SEQUENCE</scope>
    <source>
        <strain evidence="2">C21-152</strain>
    </source>
</reference>
<dbReference type="Pfam" id="PF17874">
    <property type="entry name" value="TPR_MalT"/>
    <property type="match status" value="1"/>
</dbReference>
<dbReference type="EMBL" id="JARGYC010000080">
    <property type="protein sequence ID" value="MDF0603209.1"/>
    <property type="molecule type" value="Genomic_DNA"/>
</dbReference>
<dbReference type="SUPFAM" id="SSF46894">
    <property type="entry name" value="C-terminal effector domain of the bipartite response regulators"/>
    <property type="match status" value="1"/>
</dbReference>
<gene>
    <name evidence="2" type="ORF">P1J78_20915</name>
</gene>
<proteinExistence type="predicted"/>
<dbReference type="Proteomes" id="UP001220964">
    <property type="component" value="Unassembled WGS sequence"/>
</dbReference>
<dbReference type="CDD" id="cd06170">
    <property type="entry name" value="LuxR_C_like"/>
    <property type="match status" value="1"/>
</dbReference>
<dbReference type="AlphaFoldDB" id="A0AAE3NWZ5"/>
<dbReference type="Gene3D" id="1.25.40.10">
    <property type="entry name" value="Tetratricopeptide repeat domain"/>
    <property type="match status" value="1"/>
</dbReference>
<organism evidence="2 3">
    <name type="scientific">Psychromarinibacter sediminicola</name>
    <dbReference type="NCBI Taxonomy" id="3033385"/>
    <lineage>
        <taxon>Bacteria</taxon>
        <taxon>Pseudomonadati</taxon>
        <taxon>Pseudomonadota</taxon>
        <taxon>Alphaproteobacteria</taxon>
        <taxon>Rhodobacterales</taxon>
        <taxon>Paracoccaceae</taxon>
        <taxon>Psychromarinibacter</taxon>
    </lineage>
</organism>
<dbReference type="GO" id="GO:0006355">
    <property type="term" value="P:regulation of DNA-templated transcription"/>
    <property type="evidence" value="ECO:0007669"/>
    <property type="project" value="InterPro"/>
</dbReference>
<dbReference type="PROSITE" id="PS50043">
    <property type="entry name" value="HTH_LUXR_2"/>
    <property type="match status" value="1"/>
</dbReference>
<dbReference type="Pfam" id="PF00196">
    <property type="entry name" value="GerE"/>
    <property type="match status" value="1"/>
</dbReference>